<sequence>MNSSPGRPKSVAISAKGWSATSPYLINLHDTCADDVVGSALSGKVTLFLCFDENVRLVPGQGEAVSDKRKLLLVMAAIILYLFVDCFTQKSHTWSRCHVLLSHSTEHKGLERESVNVEFPDAVVLLLFLLQNKYTIKGETLRTETKDLFNARKQLFRDRIFLFPDPELRCLRDREWNLQVLAFARQVERRQ</sequence>
<keyword evidence="1" id="KW-1185">Reference proteome</keyword>
<accession>A0A1I7ZUK0</accession>
<evidence type="ECO:0000313" key="2">
    <source>
        <dbReference type="WBParaSite" id="L893_g29696.t1"/>
    </source>
</evidence>
<organism evidence="1 2">
    <name type="scientific">Steinernema glaseri</name>
    <dbReference type="NCBI Taxonomy" id="37863"/>
    <lineage>
        <taxon>Eukaryota</taxon>
        <taxon>Metazoa</taxon>
        <taxon>Ecdysozoa</taxon>
        <taxon>Nematoda</taxon>
        <taxon>Chromadorea</taxon>
        <taxon>Rhabditida</taxon>
        <taxon>Tylenchina</taxon>
        <taxon>Panagrolaimomorpha</taxon>
        <taxon>Strongyloidoidea</taxon>
        <taxon>Steinernematidae</taxon>
        <taxon>Steinernema</taxon>
    </lineage>
</organism>
<name>A0A1I7ZUK0_9BILA</name>
<protein>
    <submittedName>
        <fullName evidence="2">Uncharacterized protein</fullName>
    </submittedName>
</protein>
<dbReference type="WBParaSite" id="L893_g29696.t1">
    <property type="protein sequence ID" value="L893_g29696.t1"/>
    <property type="gene ID" value="L893_g29696"/>
</dbReference>
<evidence type="ECO:0000313" key="1">
    <source>
        <dbReference type="Proteomes" id="UP000095287"/>
    </source>
</evidence>
<dbReference type="Proteomes" id="UP000095287">
    <property type="component" value="Unplaced"/>
</dbReference>
<proteinExistence type="predicted"/>
<reference evidence="2" key="1">
    <citation type="submission" date="2016-11" db="UniProtKB">
        <authorList>
            <consortium name="WormBaseParasite"/>
        </authorList>
    </citation>
    <scope>IDENTIFICATION</scope>
</reference>
<dbReference type="AlphaFoldDB" id="A0A1I7ZUK0"/>